<dbReference type="EMBL" id="JAEAOA010000074">
    <property type="protein sequence ID" value="KAK3592376.1"/>
    <property type="molecule type" value="Genomic_DNA"/>
</dbReference>
<evidence type="ECO:0000313" key="1">
    <source>
        <dbReference type="EMBL" id="KAK3592376.1"/>
    </source>
</evidence>
<comment type="caution">
    <text evidence="1">The sequence shown here is derived from an EMBL/GenBank/DDBJ whole genome shotgun (WGS) entry which is preliminary data.</text>
</comment>
<accession>A0AAE0SIL9</accession>
<reference evidence="1" key="2">
    <citation type="journal article" date="2021" name="Genome Biol. Evol.">
        <title>Developing a high-quality reference genome for a parasitic bivalve with doubly uniparental inheritance (Bivalvia: Unionida).</title>
        <authorList>
            <person name="Smith C.H."/>
        </authorList>
    </citation>
    <scope>NUCLEOTIDE SEQUENCE</scope>
    <source>
        <strain evidence="1">CHS0354</strain>
        <tissue evidence="1">Mantle</tissue>
    </source>
</reference>
<evidence type="ECO:0000313" key="2">
    <source>
        <dbReference type="Proteomes" id="UP001195483"/>
    </source>
</evidence>
<gene>
    <name evidence="1" type="ORF">CHS0354_000320</name>
</gene>
<sequence>MYTSPIPQANDFFGTETKTKKMLQRLIFPLPLIGILMWPALVAQECTDEIPEDVLLDAQFLPADNKTSYPETQIDDILAKESSEIQESIRASQALTDDTSSIPFDSEDTCQRYDYQLPYKLWYFYNFQQLRCFSLYPIYIAWCRTRYCRWNYDYQFYWWYRCVQEWRHQYFWSVCMEGNGMWSVRYLSWKLPACCNCMRYYRYTREKCKITEATVKRR</sequence>
<reference evidence="1" key="3">
    <citation type="submission" date="2023-05" db="EMBL/GenBank/DDBJ databases">
        <authorList>
            <person name="Smith C.H."/>
        </authorList>
    </citation>
    <scope>NUCLEOTIDE SEQUENCE</scope>
    <source>
        <strain evidence="1">CHS0354</strain>
        <tissue evidence="1">Mantle</tissue>
    </source>
</reference>
<name>A0AAE0SIL9_9BIVA</name>
<proteinExistence type="predicted"/>
<protein>
    <submittedName>
        <fullName evidence="1">Uncharacterized protein</fullName>
    </submittedName>
</protein>
<keyword evidence="2" id="KW-1185">Reference proteome</keyword>
<dbReference type="Proteomes" id="UP001195483">
    <property type="component" value="Unassembled WGS sequence"/>
</dbReference>
<reference evidence="1" key="1">
    <citation type="journal article" date="2021" name="Genome Biol. Evol.">
        <title>A High-Quality Reference Genome for a Parasitic Bivalve with Doubly Uniparental Inheritance (Bivalvia: Unionida).</title>
        <authorList>
            <person name="Smith C.H."/>
        </authorList>
    </citation>
    <scope>NUCLEOTIDE SEQUENCE</scope>
    <source>
        <strain evidence="1">CHS0354</strain>
    </source>
</reference>
<organism evidence="1 2">
    <name type="scientific">Potamilus streckersoni</name>
    <dbReference type="NCBI Taxonomy" id="2493646"/>
    <lineage>
        <taxon>Eukaryota</taxon>
        <taxon>Metazoa</taxon>
        <taxon>Spiralia</taxon>
        <taxon>Lophotrochozoa</taxon>
        <taxon>Mollusca</taxon>
        <taxon>Bivalvia</taxon>
        <taxon>Autobranchia</taxon>
        <taxon>Heteroconchia</taxon>
        <taxon>Palaeoheterodonta</taxon>
        <taxon>Unionida</taxon>
        <taxon>Unionoidea</taxon>
        <taxon>Unionidae</taxon>
        <taxon>Ambleminae</taxon>
        <taxon>Lampsilini</taxon>
        <taxon>Potamilus</taxon>
    </lineage>
</organism>
<dbReference type="AlphaFoldDB" id="A0AAE0SIL9"/>